<dbReference type="OrthoDB" id="9792269at2"/>
<keyword evidence="1" id="KW-0328">Glycosyltransferase</keyword>
<evidence type="ECO:0000256" key="2">
    <source>
        <dbReference type="ARBA" id="ARBA00022679"/>
    </source>
</evidence>
<accession>A0A0D0PH23</accession>
<dbReference type="PANTHER" id="PTHR12526">
    <property type="entry name" value="GLYCOSYLTRANSFERASE"/>
    <property type="match status" value="1"/>
</dbReference>
<dbReference type="Pfam" id="PF13692">
    <property type="entry name" value="Glyco_trans_1_4"/>
    <property type="match status" value="1"/>
</dbReference>
<name>A0A0D0PH23_PSEFL</name>
<dbReference type="Gene3D" id="3.40.50.2000">
    <property type="entry name" value="Glycogen Phosphorylase B"/>
    <property type="match status" value="2"/>
</dbReference>
<keyword evidence="2 3" id="KW-0808">Transferase</keyword>
<dbReference type="PANTHER" id="PTHR12526:SF510">
    <property type="entry name" value="D-INOSITOL 3-PHOSPHATE GLYCOSYLTRANSFERASE"/>
    <property type="match status" value="1"/>
</dbReference>
<evidence type="ECO:0000256" key="1">
    <source>
        <dbReference type="ARBA" id="ARBA00022676"/>
    </source>
</evidence>
<proteinExistence type="predicted"/>
<reference evidence="3 4" key="1">
    <citation type="submission" date="2015-01" db="EMBL/GenBank/DDBJ databases">
        <title>Draft Genome Sequence of the Biocontrol and Plant Growth-Promoting Rhizobacteria (PGPR) Pseudomonas fluorescens UM270.</title>
        <authorList>
            <person name="Hernandez-Salmeron J.E."/>
            <person name="Santoyo G."/>
            <person name="Moreno-Hagelsieb G."/>
            <person name="Hernandez-Leon R."/>
        </authorList>
    </citation>
    <scope>NUCLEOTIDE SEQUENCE [LARGE SCALE GENOMIC DNA]</scope>
    <source>
        <strain evidence="3 4">UM270</strain>
    </source>
</reference>
<dbReference type="AlphaFoldDB" id="A0A0D0PH23"/>
<dbReference type="RefSeq" id="WP_042731093.1">
    <property type="nucleotide sequence ID" value="NZ_JXNZ01000174.1"/>
</dbReference>
<dbReference type="PATRIC" id="fig|294.124.peg.3644"/>
<dbReference type="SUPFAM" id="SSF53756">
    <property type="entry name" value="UDP-Glycosyltransferase/glycogen phosphorylase"/>
    <property type="match status" value="1"/>
</dbReference>
<protein>
    <submittedName>
        <fullName evidence="3">Glycosyl transferase</fullName>
    </submittedName>
</protein>
<evidence type="ECO:0000313" key="4">
    <source>
        <dbReference type="Proteomes" id="UP000032101"/>
    </source>
</evidence>
<evidence type="ECO:0000313" key="3">
    <source>
        <dbReference type="EMBL" id="KIQ58063.1"/>
    </source>
</evidence>
<comment type="caution">
    <text evidence="3">The sequence shown here is derived from an EMBL/GenBank/DDBJ whole genome shotgun (WGS) entry which is preliminary data.</text>
</comment>
<organism evidence="3 4">
    <name type="scientific">Pseudomonas fluorescens</name>
    <dbReference type="NCBI Taxonomy" id="294"/>
    <lineage>
        <taxon>Bacteria</taxon>
        <taxon>Pseudomonadati</taxon>
        <taxon>Pseudomonadota</taxon>
        <taxon>Gammaproteobacteria</taxon>
        <taxon>Pseudomonadales</taxon>
        <taxon>Pseudomonadaceae</taxon>
        <taxon>Pseudomonas</taxon>
    </lineage>
</organism>
<dbReference type="GO" id="GO:0016757">
    <property type="term" value="F:glycosyltransferase activity"/>
    <property type="evidence" value="ECO:0007669"/>
    <property type="project" value="UniProtKB-KW"/>
</dbReference>
<dbReference type="Proteomes" id="UP000032101">
    <property type="component" value="Unassembled WGS sequence"/>
</dbReference>
<sequence>MSIINVMWAGGAPFASVHKVHHQILSRMEPAMPVKTWLLQGSAAACQVDVGPAREWRLTSARLKGRHIWRLFKPLMHSRFRQALLDSDARVVLLDGVGVARALLPVLKDMPQIRVVVIFHGATRLSIAARELLRGFPVSRLTLAAVSETLATSLQQTLGIPVTALRSAFDPAAFRSALLSREEARARLGLPGTGGRVFGAVGRLVSNKGFASLLEAFGRAAADHPDWRLVIVGEGPRRPALQARMAQPDLAGKVLLTGHLEDVARLYKAFDWVLIPSLDEGLGLILQEAVLAGTPVLASELAVFREQLGDTGWYAPINDEGGWSEAITRAAQVPVDKVAAAQYQALAPEEAWLSFSQTARQLISGGQ</sequence>
<gene>
    <name evidence="3" type="ORF">RL74_17680</name>
</gene>
<dbReference type="EMBL" id="JXNZ01000174">
    <property type="protein sequence ID" value="KIQ58063.1"/>
    <property type="molecule type" value="Genomic_DNA"/>
</dbReference>